<dbReference type="GO" id="GO:0044341">
    <property type="term" value="P:sodium-dependent phosphate transport"/>
    <property type="evidence" value="ECO:0007669"/>
    <property type="project" value="InterPro"/>
</dbReference>
<evidence type="ECO:0000256" key="3">
    <source>
        <dbReference type="ARBA" id="ARBA00022475"/>
    </source>
</evidence>
<dbReference type="NCBIfam" id="TIGR01013">
    <property type="entry name" value="2a58"/>
    <property type="match status" value="1"/>
</dbReference>
<dbReference type="AlphaFoldDB" id="H3CJH1"/>
<dbReference type="HOGENOM" id="CLU_025063_0_0_1"/>
<evidence type="ECO:0000256" key="8">
    <source>
        <dbReference type="SAM" id="Phobius"/>
    </source>
</evidence>
<dbReference type="GO" id="GO:0030643">
    <property type="term" value="P:intracellular phosphate ion homeostasis"/>
    <property type="evidence" value="ECO:0007669"/>
    <property type="project" value="TreeGrafter"/>
</dbReference>
<organism evidence="9 10">
    <name type="scientific">Tetraodon nigroviridis</name>
    <name type="common">Spotted green pufferfish</name>
    <name type="synonym">Chelonodon nigroviridis</name>
    <dbReference type="NCBI Taxonomy" id="99883"/>
    <lineage>
        <taxon>Eukaryota</taxon>
        <taxon>Metazoa</taxon>
        <taxon>Chordata</taxon>
        <taxon>Craniata</taxon>
        <taxon>Vertebrata</taxon>
        <taxon>Euteleostomi</taxon>
        <taxon>Actinopterygii</taxon>
        <taxon>Neopterygii</taxon>
        <taxon>Teleostei</taxon>
        <taxon>Neoteleostei</taxon>
        <taxon>Acanthomorphata</taxon>
        <taxon>Eupercaria</taxon>
        <taxon>Tetraodontiformes</taxon>
        <taxon>Tetradontoidea</taxon>
        <taxon>Tetraodontidae</taxon>
        <taxon>Tetraodon</taxon>
    </lineage>
</organism>
<keyword evidence="3" id="KW-1003">Cell membrane</keyword>
<dbReference type="GO" id="GO:0031982">
    <property type="term" value="C:vesicle"/>
    <property type="evidence" value="ECO:0007669"/>
    <property type="project" value="TreeGrafter"/>
</dbReference>
<feature type="transmembrane region" description="Helical" evidence="8">
    <location>
        <begin position="447"/>
        <end position="465"/>
    </location>
</feature>
<feature type="transmembrane region" description="Helical" evidence="8">
    <location>
        <begin position="486"/>
        <end position="507"/>
    </location>
</feature>
<dbReference type="PANTHER" id="PTHR10010:SF47">
    <property type="entry name" value="SOLUTE CARRIER FAMILY 34 MEMBER 2A"/>
    <property type="match status" value="1"/>
</dbReference>
<dbReference type="NCBIfam" id="NF037997">
    <property type="entry name" value="Na_Pi_symport"/>
    <property type="match status" value="1"/>
</dbReference>
<evidence type="ECO:0000256" key="5">
    <source>
        <dbReference type="ARBA" id="ARBA00022989"/>
    </source>
</evidence>
<keyword evidence="7" id="KW-0739">Sodium transport</keyword>
<dbReference type="InterPro" id="IPR003841">
    <property type="entry name" value="Na/Pi_transpt"/>
</dbReference>
<keyword evidence="10" id="KW-1185">Reference proteome</keyword>
<evidence type="ECO:0000313" key="10">
    <source>
        <dbReference type="Proteomes" id="UP000007303"/>
    </source>
</evidence>
<proteinExistence type="inferred from homology"/>
<reference evidence="9" key="2">
    <citation type="submission" date="2025-08" db="UniProtKB">
        <authorList>
            <consortium name="Ensembl"/>
        </authorList>
    </citation>
    <scope>IDENTIFICATION</scope>
</reference>
<keyword evidence="7" id="KW-0813">Transport</keyword>
<dbReference type="GO" id="GO:0005903">
    <property type="term" value="C:brush border"/>
    <property type="evidence" value="ECO:0007669"/>
    <property type="project" value="TreeGrafter"/>
</dbReference>
<name>H3CJH1_TETNG</name>
<comment type="subcellular location">
    <subcellularLocation>
        <location evidence="1">Apical cell membrane</location>
        <topology evidence="1">Multi-pass membrane protein</topology>
    </subcellularLocation>
</comment>
<dbReference type="GO" id="GO:0005436">
    <property type="term" value="F:sodium:phosphate symporter activity"/>
    <property type="evidence" value="ECO:0007669"/>
    <property type="project" value="InterPro"/>
</dbReference>
<evidence type="ECO:0000313" key="9">
    <source>
        <dbReference type="Ensembl" id="ENSTNIP00000008400.1"/>
    </source>
</evidence>
<keyword evidence="4 8" id="KW-0812">Transmembrane</keyword>
<evidence type="ECO:0000256" key="1">
    <source>
        <dbReference type="ARBA" id="ARBA00004424"/>
    </source>
</evidence>
<comment type="similarity">
    <text evidence="2">Belongs to the SLC34A transporter family.</text>
</comment>
<accession>H3CJH1</accession>
<evidence type="ECO:0000256" key="4">
    <source>
        <dbReference type="ARBA" id="ARBA00022692"/>
    </source>
</evidence>
<reference evidence="9" key="3">
    <citation type="submission" date="2025-09" db="UniProtKB">
        <authorList>
            <consortium name="Ensembl"/>
        </authorList>
    </citation>
    <scope>IDENTIFICATION</scope>
</reference>
<dbReference type="GO" id="GO:0016324">
    <property type="term" value="C:apical plasma membrane"/>
    <property type="evidence" value="ECO:0007669"/>
    <property type="project" value="UniProtKB-SubCell"/>
</dbReference>
<feature type="transmembrane region" description="Helical" evidence="8">
    <location>
        <begin position="363"/>
        <end position="386"/>
    </location>
</feature>
<sequence>VSPALSTVVLMEDDTEDSKPWDLPELQDTGVPWSDLDTVAKVLRVLVSVGKMILLLGFLYMFICSLDILSSAFQLIGGKHISLESSFVSQDNSILSNPVAGLVIGILVTLLVQSSSTSSSIVVSMVSSGLLTVQLAVPIIMGTNIGTSVTNTLVAMTQAGQRNTFRSVTCSFIADIILICSKAPLLDAALSNTLLSCADIMLKHRWSPDNRSTQAKKSSNLKDIKELQFSLTKLDHSIISGIATGHPEASNKSLIKKWCRANATSKNVTVPETGPENCTSESLCWVDGNDSVTTINISETYKLQKCRHLFADVNLPDMAVGLILLALSLLALCSCLVLIVKLLNSMLKGQVATVVKQIFNTDFPFPFGWVTGYIAIVVGAGMTFVVQSSSVFTSCHYATCRSSFTASINLLFGLPLGLLPGSPTLSILLPIYSLYSLSVLSKTSKIALVHFLFNISGILLWYPVPFTRIPIRLAKGLGNVTASYRWFAFVYVTLCFFLLPIFVFSLSLAGCPVLIGVGAPLVMLLLIILLINLLQKRKVVCLPPVLRSWDFLPLWAHSLDPWDKVVDVFTTTCCCCCKCCH</sequence>
<keyword evidence="6 8" id="KW-0472">Membrane</keyword>
<evidence type="ECO:0000256" key="2">
    <source>
        <dbReference type="ARBA" id="ARBA00005808"/>
    </source>
</evidence>
<evidence type="ECO:0000256" key="7">
    <source>
        <dbReference type="ARBA" id="ARBA00023201"/>
    </source>
</evidence>
<keyword evidence="7" id="KW-0406">Ion transport</keyword>
<keyword evidence="7" id="KW-0915">Sodium</keyword>
<feature type="transmembrane region" description="Helical" evidence="8">
    <location>
        <begin position="319"/>
        <end position="343"/>
    </location>
</feature>
<keyword evidence="5 8" id="KW-1133">Transmembrane helix</keyword>
<dbReference type="Ensembl" id="ENSTNIT00000008567.1">
    <property type="protein sequence ID" value="ENSTNIP00000008400.1"/>
    <property type="gene ID" value="ENSTNIG00000005690.1"/>
</dbReference>
<protein>
    <submittedName>
        <fullName evidence="9">Solute carrier family 34 member 2a</fullName>
    </submittedName>
</protein>
<dbReference type="GeneTree" id="ENSGT00950000183177"/>
<feature type="transmembrane region" description="Helical" evidence="8">
    <location>
        <begin position="52"/>
        <end position="73"/>
    </location>
</feature>
<feature type="transmembrane region" description="Helical" evidence="8">
    <location>
        <begin position="407"/>
        <end position="435"/>
    </location>
</feature>
<dbReference type="InParanoid" id="H3CJH1"/>
<evidence type="ECO:0000256" key="6">
    <source>
        <dbReference type="ARBA" id="ARBA00023136"/>
    </source>
</evidence>
<dbReference type="STRING" id="99883.ENSTNIP00000008400"/>
<dbReference type="PANTHER" id="PTHR10010">
    <property type="entry name" value="SOLUTE CARRIER FAMILY 34 SODIUM PHOSPHATE , MEMBER 2-RELATED"/>
    <property type="match status" value="1"/>
</dbReference>
<dbReference type="Pfam" id="PF02690">
    <property type="entry name" value="Na_Pi_cotrans"/>
    <property type="match status" value="1"/>
</dbReference>
<feature type="transmembrane region" description="Helical" evidence="8">
    <location>
        <begin position="513"/>
        <end position="534"/>
    </location>
</feature>
<dbReference type="Proteomes" id="UP000007303">
    <property type="component" value="Unassembled WGS sequence"/>
</dbReference>
<feature type="transmembrane region" description="Helical" evidence="8">
    <location>
        <begin position="94"/>
        <end position="115"/>
    </location>
</feature>
<reference evidence="10" key="1">
    <citation type="journal article" date="2004" name="Nature">
        <title>Genome duplication in the teleost fish Tetraodon nigroviridis reveals the early vertebrate proto-karyotype.</title>
        <authorList>
            <person name="Jaillon O."/>
            <person name="Aury J.-M."/>
            <person name="Brunet F."/>
            <person name="Petit J.-L."/>
            <person name="Stange-Thomann N."/>
            <person name="Mauceli E."/>
            <person name="Bouneau L."/>
            <person name="Fischer C."/>
            <person name="Ozouf-Costaz C."/>
            <person name="Bernot A."/>
            <person name="Nicaud S."/>
            <person name="Jaffe D."/>
            <person name="Fisher S."/>
            <person name="Lutfalla G."/>
            <person name="Dossat C."/>
            <person name="Segurens B."/>
            <person name="Dasilva C."/>
            <person name="Salanoubat M."/>
            <person name="Levy M."/>
            <person name="Boudet N."/>
            <person name="Castellano S."/>
            <person name="Anthouard V."/>
            <person name="Jubin C."/>
            <person name="Castelli V."/>
            <person name="Katinka M."/>
            <person name="Vacherie B."/>
            <person name="Biemont C."/>
            <person name="Skalli Z."/>
            <person name="Cattolico L."/>
            <person name="Poulain J."/>
            <person name="De Berardinis V."/>
            <person name="Cruaud C."/>
            <person name="Duprat S."/>
            <person name="Brottier P."/>
            <person name="Coutanceau J.-P."/>
            <person name="Gouzy J."/>
            <person name="Parra G."/>
            <person name="Lardier G."/>
            <person name="Chapple C."/>
            <person name="McKernan K.J."/>
            <person name="McEwan P."/>
            <person name="Bosak S."/>
            <person name="Kellis M."/>
            <person name="Volff J.-N."/>
            <person name="Guigo R."/>
            <person name="Zody M.C."/>
            <person name="Mesirov J."/>
            <person name="Lindblad-Toh K."/>
            <person name="Birren B."/>
            <person name="Nusbaum C."/>
            <person name="Kahn D."/>
            <person name="Robinson-Rechavi M."/>
            <person name="Laudet V."/>
            <person name="Schachter V."/>
            <person name="Quetier F."/>
            <person name="Saurin W."/>
            <person name="Scarpelli C."/>
            <person name="Wincker P."/>
            <person name="Lander E.S."/>
            <person name="Weissenbach J."/>
            <person name="Roest Crollius H."/>
        </authorList>
    </citation>
    <scope>NUCLEOTIDE SEQUENCE [LARGE SCALE GENOMIC DNA]</scope>
</reference>